<dbReference type="InterPro" id="IPR036761">
    <property type="entry name" value="TTHA0802/YceI-like_sf"/>
</dbReference>
<protein>
    <recommendedName>
        <fullName evidence="2">Lipid/polyisoprenoid-binding YceI-like domain-containing protein</fullName>
    </recommendedName>
</protein>
<dbReference type="InterPro" id="IPR007372">
    <property type="entry name" value="Lipid/polyisoprenoid-bd_YceI"/>
</dbReference>
<gene>
    <name evidence="3" type="ORF">JCM19232_3636</name>
</gene>
<evidence type="ECO:0000256" key="1">
    <source>
        <dbReference type="SAM" id="SignalP"/>
    </source>
</evidence>
<evidence type="ECO:0000259" key="2">
    <source>
        <dbReference type="Pfam" id="PF04264"/>
    </source>
</evidence>
<accession>A0A0B8PCS5</accession>
<proteinExistence type="predicted"/>
<dbReference type="Proteomes" id="UP000031670">
    <property type="component" value="Unassembled WGS sequence"/>
</dbReference>
<reference evidence="3 4" key="1">
    <citation type="submission" date="2015-01" db="EMBL/GenBank/DDBJ databases">
        <title>Vibrio sp. C5 JCM 19232 whole genome shotgun sequence.</title>
        <authorList>
            <person name="Sawabe T."/>
            <person name="Meirelles P."/>
            <person name="Feng G."/>
            <person name="Sayaka M."/>
            <person name="Hattori M."/>
            <person name="Ohkuma M."/>
        </authorList>
    </citation>
    <scope>NUCLEOTIDE SEQUENCE [LARGE SCALE GENOMIC DNA]</scope>
    <source>
        <strain evidence="3 4">JCM19232</strain>
    </source>
</reference>
<feature type="chain" id="PRO_5002123124" description="Lipid/polyisoprenoid-binding YceI-like domain-containing protein" evidence="1">
    <location>
        <begin position="24"/>
        <end position="194"/>
    </location>
</feature>
<reference evidence="3 4" key="2">
    <citation type="submission" date="2015-01" db="EMBL/GenBank/DDBJ databases">
        <authorList>
            <consortium name="NBRP consortium"/>
            <person name="Sawabe T."/>
            <person name="Meirelles P."/>
            <person name="Feng G."/>
            <person name="Sayaka M."/>
            <person name="Hattori M."/>
            <person name="Ohkuma M."/>
        </authorList>
    </citation>
    <scope>NUCLEOTIDE SEQUENCE [LARGE SCALE GENOMIC DNA]</scope>
    <source>
        <strain evidence="3 4">JCM19232</strain>
    </source>
</reference>
<feature type="domain" description="Lipid/polyisoprenoid-binding YceI-like" evidence="2">
    <location>
        <begin position="27"/>
        <end position="189"/>
    </location>
</feature>
<comment type="caution">
    <text evidence="3">The sequence shown here is derived from an EMBL/GenBank/DDBJ whole genome shotgun (WGS) entry which is preliminary data.</text>
</comment>
<evidence type="ECO:0000313" key="4">
    <source>
        <dbReference type="Proteomes" id="UP000031670"/>
    </source>
</evidence>
<dbReference type="Gene3D" id="2.40.128.110">
    <property type="entry name" value="Lipid/polyisoprenoid-binding, YceI-like"/>
    <property type="match status" value="1"/>
</dbReference>
<dbReference type="Pfam" id="PF04264">
    <property type="entry name" value="YceI"/>
    <property type="match status" value="1"/>
</dbReference>
<feature type="signal peptide" evidence="1">
    <location>
        <begin position="1"/>
        <end position="23"/>
    </location>
</feature>
<name>A0A0B8PCS5_9VIBR</name>
<dbReference type="SUPFAM" id="SSF101874">
    <property type="entry name" value="YceI-like"/>
    <property type="match status" value="1"/>
</dbReference>
<sequence>MRHLLTIFALVATVLAIPIQVLAAGHYEVDSKVSTVSFATIKKQYIVEPAVITGLTGSLDDSGNLKVMVPLQNLDTGISIRNDRLGELFFKVATHPNVEVMATVPAELMKGDMVVTQATVPAQVTLYGKAQTIDFMLNIVRVGDVISVSSVKPVVIDGMSFGIPKESLAAVSKTVGDIAISSTVGVSVSLVLKK</sequence>
<dbReference type="EMBL" id="BBSA01000002">
    <property type="protein sequence ID" value="GAM60694.1"/>
    <property type="molecule type" value="Genomic_DNA"/>
</dbReference>
<dbReference type="AlphaFoldDB" id="A0A0B8PCS5"/>
<keyword evidence="1" id="KW-0732">Signal</keyword>
<evidence type="ECO:0000313" key="3">
    <source>
        <dbReference type="EMBL" id="GAM60694.1"/>
    </source>
</evidence>
<organism evidence="3 4">
    <name type="scientific">Vibrio ishigakensis</name>
    <dbReference type="NCBI Taxonomy" id="1481914"/>
    <lineage>
        <taxon>Bacteria</taxon>
        <taxon>Pseudomonadati</taxon>
        <taxon>Pseudomonadota</taxon>
        <taxon>Gammaproteobacteria</taxon>
        <taxon>Vibrionales</taxon>
        <taxon>Vibrionaceae</taxon>
        <taxon>Vibrio</taxon>
    </lineage>
</organism>